<dbReference type="RefSeq" id="WP_305894692.1">
    <property type="nucleotide sequence ID" value="NZ_JAUZVZ010000025.1"/>
</dbReference>
<comment type="caution">
    <text evidence="1">The sequence shown here is derived from an EMBL/GenBank/DDBJ whole genome shotgun (WGS) entry which is preliminary data.</text>
</comment>
<proteinExistence type="predicted"/>
<keyword evidence="2" id="KW-1185">Reference proteome</keyword>
<sequence length="133" mass="14633">MLIIIRLFVLSVLFVMSTTAKAELPLPIASLIERQTLGNLAEITQHGSANSVWLEQLGQANVALLHQAGYFNQLELIQHGHGNQALISQFNQSNQVTIMQQGDFNLIQVEQHGNSGFSLQQIGHGAEVSIIQY</sequence>
<organism evidence="1 2">
    <name type="scientific">Alkalimonas collagenimarina</name>
    <dbReference type="NCBI Taxonomy" id="400390"/>
    <lineage>
        <taxon>Bacteria</taxon>
        <taxon>Pseudomonadati</taxon>
        <taxon>Pseudomonadota</taxon>
        <taxon>Gammaproteobacteria</taxon>
        <taxon>Alkalimonas</taxon>
    </lineage>
</organism>
<protein>
    <submittedName>
        <fullName evidence="1">Curlin subunit CsgB</fullName>
    </submittedName>
</protein>
<dbReference type="EMBL" id="JAUZVZ010000025">
    <property type="protein sequence ID" value="MDP4537429.1"/>
    <property type="molecule type" value="Genomic_DNA"/>
</dbReference>
<dbReference type="Proteomes" id="UP001231616">
    <property type="component" value="Unassembled WGS sequence"/>
</dbReference>
<reference evidence="1 2" key="1">
    <citation type="submission" date="2023-08" db="EMBL/GenBank/DDBJ databases">
        <authorList>
            <person name="Joshi A."/>
            <person name="Thite S."/>
        </authorList>
    </citation>
    <scope>NUCLEOTIDE SEQUENCE [LARGE SCALE GENOMIC DNA]</scope>
    <source>
        <strain evidence="1 2">AC40</strain>
    </source>
</reference>
<name>A0ABT9H2Y7_9GAMM</name>
<evidence type="ECO:0000313" key="1">
    <source>
        <dbReference type="EMBL" id="MDP4537429.1"/>
    </source>
</evidence>
<evidence type="ECO:0000313" key="2">
    <source>
        <dbReference type="Proteomes" id="UP001231616"/>
    </source>
</evidence>
<accession>A0ABT9H2Y7</accession>
<gene>
    <name evidence="1" type="ORF">Q3O60_14645</name>
</gene>